<reference evidence="1" key="1">
    <citation type="journal article" date="2023" name="G3 (Bethesda)">
        <title>A reference genome for the long-term kleptoplast-retaining sea slug Elysia crispata morphotype clarki.</title>
        <authorList>
            <person name="Eastman K.E."/>
            <person name="Pendleton A.L."/>
            <person name="Shaikh M.A."/>
            <person name="Suttiyut T."/>
            <person name="Ogas R."/>
            <person name="Tomko P."/>
            <person name="Gavelis G."/>
            <person name="Widhalm J.R."/>
            <person name="Wisecaver J.H."/>
        </authorList>
    </citation>
    <scope>NUCLEOTIDE SEQUENCE</scope>
    <source>
        <strain evidence="1">ECLA1</strain>
    </source>
</reference>
<comment type="caution">
    <text evidence="1">The sequence shown here is derived from an EMBL/GenBank/DDBJ whole genome shotgun (WGS) entry which is preliminary data.</text>
</comment>
<evidence type="ECO:0000313" key="2">
    <source>
        <dbReference type="Proteomes" id="UP001283361"/>
    </source>
</evidence>
<organism evidence="1 2">
    <name type="scientific">Elysia crispata</name>
    <name type="common">lettuce slug</name>
    <dbReference type="NCBI Taxonomy" id="231223"/>
    <lineage>
        <taxon>Eukaryota</taxon>
        <taxon>Metazoa</taxon>
        <taxon>Spiralia</taxon>
        <taxon>Lophotrochozoa</taxon>
        <taxon>Mollusca</taxon>
        <taxon>Gastropoda</taxon>
        <taxon>Heterobranchia</taxon>
        <taxon>Euthyneura</taxon>
        <taxon>Panpulmonata</taxon>
        <taxon>Sacoglossa</taxon>
        <taxon>Placobranchoidea</taxon>
        <taxon>Plakobranchidae</taxon>
        <taxon>Elysia</taxon>
    </lineage>
</organism>
<sequence>MRGLDRPRVLQVEQFKNPRCNLGSNNGLCRACLGSKATFCFSWFNQFRLRKLVGSRPVSLLCLMVLRAFAAAGLRVRMCFSSLSLDLNQRFPRCLNEVNDDLNWWRPTTSYPGCVWLDRSKGRMGKYTGGSCIWLHAHM</sequence>
<dbReference type="EMBL" id="JAWDGP010006365">
    <property type="protein sequence ID" value="KAK3742312.1"/>
    <property type="molecule type" value="Genomic_DNA"/>
</dbReference>
<name>A0AAE0YDN1_9GAST</name>
<gene>
    <name evidence="1" type="ORF">RRG08_066086</name>
</gene>
<dbReference type="Proteomes" id="UP001283361">
    <property type="component" value="Unassembled WGS sequence"/>
</dbReference>
<evidence type="ECO:0000313" key="1">
    <source>
        <dbReference type="EMBL" id="KAK3742312.1"/>
    </source>
</evidence>
<accession>A0AAE0YDN1</accession>
<dbReference type="AlphaFoldDB" id="A0AAE0YDN1"/>
<protein>
    <submittedName>
        <fullName evidence="1">Uncharacterized protein</fullName>
    </submittedName>
</protein>
<proteinExistence type="predicted"/>
<keyword evidence="2" id="KW-1185">Reference proteome</keyword>